<dbReference type="PROSITE" id="PS50109">
    <property type="entry name" value="HIS_KIN"/>
    <property type="match status" value="1"/>
</dbReference>
<dbReference type="GO" id="GO:0005886">
    <property type="term" value="C:plasma membrane"/>
    <property type="evidence" value="ECO:0007669"/>
    <property type="project" value="UniProtKB-ARBA"/>
</dbReference>
<dbReference type="Pfam" id="PF00512">
    <property type="entry name" value="HisKA"/>
    <property type="match status" value="1"/>
</dbReference>
<evidence type="ECO:0000256" key="8">
    <source>
        <dbReference type="ARBA" id="ARBA00022777"/>
    </source>
</evidence>
<dbReference type="SUPFAM" id="SSF55785">
    <property type="entry name" value="PYP-like sensor domain (PAS domain)"/>
    <property type="match status" value="2"/>
</dbReference>
<dbReference type="InterPro" id="IPR001610">
    <property type="entry name" value="PAC"/>
</dbReference>
<dbReference type="Gene3D" id="3.30.565.10">
    <property type="entry name" value="Histidine kinase-like ATPase, C-terminal domain"/>
    <property type="match status" value="1"/>
</dbReference>
<proteinExistence type="predicted"/>
<dbReference type="SMART" id="SM00387">
    <property type="entry name" value="HATPase_c"/>
    <property type="match status" value="1"/>
</dbReference>
<gene>
    <name evidence="20" type="ORF">METHB2_50073</name>
</gene>
<evidence type="ECO:0000256" key="11">
    <source>
        <dbReference type="ARBA" id="ARBA00023012"/>
    </source>
</evidence>
<evidence type="ECO:0000259" key="18">
    <source>
        <dbReference type="PROSITE" id="PS50112"/>
    </source>
</evidence>
<feature type="domain" description="PAC" evidence="19">
    <location>
        <begin position="411"/>
        <end position="462"/>
    </location>
</feature>
<dbReference type="Pfam" id="PF00072">
    <property type="entry name" value="Response_reg"/>
    <property type="match status" value="1"/>
</dbReference>
<dbReference type="InterPro" id="IPR005467">
    <property type="entry name" value="His_kinase_dom"/>
</dbReference>
<keyword evidence="11" id="KW-0902">Two-component regulatory system</keyword>
<dbReference type="InterPro" id="IPR036097">
    <property type="entry name" value="HisK_dim/P_sf"/>
</dbReference>
<evidence type="ECO:0000256" key="9">
    <source>
        <dbReference type="ARBA" id="ARBA00022840"/>
    </source>
</evidence>
<dbReference type="InterPro" id="IPR003594">
    <property type="entry name" value="HATPase_dom"/>
</dbReference>
<dbReference type="InterPro" id="IPR001789">
    <property type="entry name" value="Sig_transdc_resp-reg_receiver"/>
</dbReference>
<dbReference type="CDD" id="cd00082">
    <property type="entry name" value="HisKA"/>
    <property type="match status" value="1"/>
</dbReference>
<feature type="coiled-coil region" evidence="14">
    <location>
        <begin position="269"/>
        <end position="335"/>
    </location>
</feature>
<keyword evidence="8" id="KW-0418">Kinase</keyword>
<dbReference type="InterPro" id="IPR004358">
    <property type="entry name" value="Sig_transdc_His_kin-like_C"/>
</dbReference>
<feature type="transmembrane region" description="Helical" evidence="15">
    <location>
        <begin position="80"/>
        <end position="98"/>
    </location>
</feature>
<dbReference type="SMART" id="SM00388">
    <property type="entry name" value="HisKA"/>
    <property type="match status" value="1"/>
</dbReference>
<feature type="domain" description="PAS" evidence="18">
    <location>
        <begin position="154"/>
        <end position="225"/>
    </location>
</feature>
<dbReference type="Pfam" id="PF08447">
    <property type="entry name" value="PAS_3"/>
    <property type="match status" value="2"/>
</dbReference>
<evidence type="ECO:0000256" key="12">
    <source>
        <dbReference type="ARBA" id="ARBA00023136"/>
    </source>
</evidence>
<dbReference type="PROSITE" id="PS50112">
    <property type="entry name" value="PAS"/>
    <property type="match status" value="1"/>
</dbReference>
<dbReference type="GO" id="GO:0005524">
    <property type="term" value="F:ATP binding"/>
    <property type="evidence" value="ECO:0007669"/>
    <property type="project" value="UniProtKB-KW"/>
</dbReference>
<dbReference type="InterPro" id="IPR000700">
    <property type="entry name" value="PAS-assoc_C"/>
</dbReference>
<dbReference type="Pfam" id="PF13493">
    <property type="entry name" value="DUF4118"/>
    <property type="match status" value="1"/>
</dbReference>
<dbReference type="Gene3D" id="1.20.120.620">
    <property type="entry name" value="Backbone structure of the membrane domain of e. Coli histidine kinase receptor kdpd"/>
    <property type="match status" value="1"/>
</dbReference>
<dbReference type="InterPro" id="IPR000014">
    <property type="entry name" value="PAS"/>
</dbReference>
<dbReference type="CDD" id="cd17580">
    <property type="entry name" value="REC_2_DhkD-like"/>
    <property type="match status" value="1"/>
</dbReference>
<dbReference type="PRINTS" id="PR00344">
    <property type="entry name" value="BCTRLSENSOR"/>
</dbReference>
<evidence type="ECO:0000256" key="2">
    <source>
        <dbReference type="ARBA" id="ARBA00004141"/>
    </source>
</evidence>
<feature type="domain" description="Response regulatory" evidence="17">
    <location>
        <begin position="712"/>
        <end position="828"/>
    </location>
</feature>
<dbReference type="Pfam" id="PF02518">
    <property type="entry name" value="HATPase_c"/>
    <property type="match status" value="1"/>
</dbReference>
<keyword evidence="12 15" id="KW-0472">Membrane</keyword>
<feature type="transmembrane region" description="Helical" evidence="15">
    <location>
        <begin position="32"/>
        <end position="51"/>
    </location>
</feature>
<dbReference type="SMART" id="SM00086">
    <property type="entry name" value="PAC"/>
    <property type="match status" value="2"/>
</dbReference>
<dbReference type="InterPro" id="IPR036890">
    <property type="entry name" value="HATPase_C_sf"/>
</dbReference>
<organism evidence="20 21">
    <name type="scientific">Candidatus Methylobacter favarea</name>
    <dbReference type="NCBI Taxonomy" id="2707345"/>
    <lineage>
        <taxon>Bacteria</taxon>
        <taxon>Pseudomonadati</taxon>
        <taxon>Pseudomonadota</taxon>
        <taxon>Gammaproteobacteria</taxon>
        <taxon>Methylococcales</taxon>
        <taxon>Methylococcaceae</taxon>
        <taxon>Methylobacter</taxon>
    </lineage>
</organism>
<dbReference type="Proteomes" id="UP000494216">
    <property type="component" value="Unassembled WGS sequence"/>
</dbReference>
<evidence type="ECO:0000256" key="10">
    <source>
        <dbReference type="ARBA" id="ARBA00022989"/>
    </source>
</evidence>
<comment type="catalytic activity">
    <reaction evidence="1">
        <text>ATP + protein L-histidine = ADP + protein N-phospho-L-histidine.</text>
        <dbReference type="EC" id="2.7.13.3"/>
    </reaction>
</comment>
<evidence type="ECO:0000256" key="13">
    <source>
        <dbReference type="PROSITE-ProRule" id="PRU00169"/>
    </source>
</evidence>
<dbReference type="SUPFAM" id="SSF55874">
    <property type="entry name" value="ATPase domain of HSP90 chaperone/DNA topoisomerase II/histidine kinase"/>
    <property type="match status" value="1"/>
</dbReference>
<dbReference type="InterPro" id="IPR003661">
    <property type="entry name" value="HisK_dim/P_dom"/>
</dbReference>
<dbReference type="Gene3D" id="2.10.70.100">
    <property type="match status" value="1"/>
</dbReference>
<dbReference type="PROSITE" id="PS50110">
    <property type="entry name" value="RESPONSE_REGULATORY"/>
    <property type="match status" value="1"/>
</dbReference>
<dbReference type="Gene3D" id="3.40.50.2300">
    <property type="match status" value="1"/>
</dbReference>
<dbReference type="EC" id="2.7.13.3" evidence="3"/>
<evidence type="ECO:0000256" key="4">
    <source>
        <dbReference type="ARBA" id="ARBA00022553"/>
    </source>
</evidence>
<keyword evidence="21" id="KW-1185">Reference proteome</keyword>
<evidence type="ECO:0000259" key="19">
    <source>
        <dbReference type="PROSITE" id="PS50113"/>
    </source>
</evidence>
<dbReference type="GO" id="GO:0000155">
    <property type="term" value="F:phosphorelay sensor kinase activity"/>
    <property type="evidence" value="ECO:0007669"/>
    <property type="project" value="InterPro"/>
</dbReference>
<feature type="transmembrane region" description="Helical" evidence="15">
    <location>
        <begin position="110"/>
        <end position="130"/>
    </location>
</feature>
<name>A0A8S0X2C6_9GAMM</name>
<dbReference type="EMBL" id="CADCXN010000080">
    <property type="protein sequence ID" value="CAA9891802.1"/>
    <property type="molecule type" value="Genomic_DNA"/>
</dbReference>
<evidence type="ECO:0000259" key="17">
    <source>
        <dbReference type="PROSITE" id="PS50110"/>
    </source>
</evidence>
<dbReference type="AlphaFoldDB" id="A0A8S0X2C6"/>
<keyword evidence="4 13" id="KW-0597">Phosphoprotein</keyword>
<evidence type="ECO:0000256" key="15">
    <source>
        <dbReference type="SAM" id="Phobius"/>
    </source>
</evidence>
<dbReference type="SMART" id="SM00448">
    <property type="entry name" value="REC"/>
    <property type="match status" value="1"/>
</dbReference>
<sequence>MQKYQLLSKKFGQPIAEILTILRQPAQRGRSFHYLAASILVGLAVAMSMALAPLNKSIPFLAFVPAVALAAVFGGMGPGIFAALGSMMAATYLFFPPYHSFSFAFQTEVITANSVFFISVLIICFVIELMRRAQRSFIAELGRAQDAEEALRASEANLNTAQEVAHIGSWALDTRHNILTWSKEIHHIFGVPAGTPLTYETYRSHVHPDDGDYVDRQWAAALRGEPYDIEHRIIVDGQIKWVREQAKLIRDADGHLIGSIGTSQDITERKLNEIKLRQAEAELEKHRNHLEKLVEEKTRELNAANVRLQEDIRERDQAEQKRLELEKKLAQAEKKLTTIAAFAPGVIYALRERPDGSICLPYASPAIRDLYGLCAENLAKDATPAFAMTHPDDRQHLDKTRAESSRTLCPWYDEWRIRHPEKGDIWLEGRSVPEREPDGCTLWYGFIHDITERKRAEDALKEMDVRKNEFLAMLGHELRNPLAPIRNVVQTMKAYNFTDPVLEGGLTIIERQVSHLTRLIDDLLDVARIMQDKITLKRQCLDFADVVDSAVEESRPLIETRRQQLIISPPETPQWIEGDRVRLTQVFSNLLNNAAKYTPKGGKIMLNITQEDSWIVTKVEDTGMGIPAKILPRIFDLFTQAKRSLNRSQGGMGVGLTLVRRLVEMHQGTITAASAGIGQGSVFTVRLPLLNICPLSKSFAQPKSPSSPSQLRILVVDDYADAAESLALMLQLKGYEVITAGCGLKGIEQAVSFRPQVVLLDIGLPDMDGYEVARQLRQLPETRDALLIALTGYGQPEDRELSKAAGFDHHLLKPVDPEALFALLALRKPGL</sequence>
<evidence type="ECO:0000313" key="21">
    <source>
        <dbReference type="Proteomes" id="UP000494216"/>
    </source>
</evidence>
<keyword evidence="10 15" id="KW-1133">Transmembrane helix</keyword>
<dbReference type="InterPro" id="IPR025201">
    <property type="entry name" value="KdpD_TM"/>
</dbReference>
<dbReference type="InterPro" id="IPR038318">
    <property type="entry name" value="KdpD_sf"/>
</dbReference>
<dbReference type="SUPFAM" id="SSF52172">
    <property type="entry name" value="CheY-like"/>
    <property type="match status" value="1"/>
</dbReference>
<evidence type="ECO:0000256" key="3">
    <source>
        <dbReference type="ARBA" id="ARBA00012438"/>
    </source>
</evidence>
<dbReference type="NCBIfam" id="TIGR00229">
    <property type="entry name" value="sensory_box"/>
    <property type="match status" value="2"/>
</dbReference>
<dbReference type="InterPro" id="IPR013655">
    <property type="entry name" value="PAS_fold_3"/>
</dbReference>
<feature type="modified residue" description="4-aspartylphosphate" evidence="13">
    <location>
        <position position="761"/>
    </location>
</feature>
<evidence type="ECO:0000259" key="16">
    <source>
        <dbReference type="PROSITE" id="PS50109"/>
    </source>
</evidence>
<dbReference type="RefSeq" id="WP_174626625.1">
    <property type="nucleotide sequence ID" value="NZ_CADCXN010000080.1"/>
</dbReference>
<keyword evidence="5" id="KW-0808">Transferase</keyword>
<dbReference type="SUPFAM" id="SSF47384">
    <property type="entry name" value="Homodimeric domain of signal transducing histidine kinase"/>
    <property type="match status" value="1"/>
</dbReference>
<evidence type="ECO:0000256" key="5">
    <source>
        <dbReference type="ARBA" id="ARBA00022679"/>
    </source>
</evidence>
<evidence type="ECO:0000256" key="14">
    <source>
        <dbReference type="SAM" id="Coils"/>
    </source>
</evidence>
<dbReference type="PANTHER" id="PTHR43547">
    <property type="entry name" value="TWO-COMPONENT HISTIDINE KINASE"/>
    <property type="match status" value="1"/>
</dbReference>
<dbReference type="CDD" id="cd00130">
    <property type="entry name" value="PAS"/>
    <property type="match status" value="2"/>
</dbReference>
<keyword evidence="9" id="KW-0067">ATP-binding</keyword>
<dbReference type="PROSITE" id="PS50113">
    <property type="entry name" value="PAC"/>
    <property type="match status" value="2"/>
</dbReference>
<protein>
    <recommendedName>
        <fullName evidence="3">histidine kinase</fullName>
        <ecNumber evidence="3">2.7.13.3</ecNumber>
    </recommendedName>
</protein>
<accession>A0A8S0X2C6</accession>
<reference evidence="20 21" key="1">
    <citation type="submission" date="2020-02" db="EMBL/GenBank/DDBJ databases">
        <authorList>
            <person name="Hogendoorn C."/>
        </authorList>
    </citation>
    <scope>NUCLEOTIDE SEQUENCE [LARGE SCALE GENOMIC DNA]</scope>
    <source>
        <strain evidence="20">METHB21</strain>
    </source>
</reference>
<dbReference type="InterPro" id="IPR011006">
    <property type="entry name" value="CheY-like_superfamily"/>
</dbReference>
<evidence type="ECO:0000256" key="1">
    <source>
        <dbReference type="ARBA" id="ARBA00000085"/>
    </source>
</evidence>
<keyword evidence="6 15" id="KW-0812">Transmembrane</keyword>
<comment type="subcellular location">
    <subcellularLocation>
        <location evidence="2">Membrane</location>
        <topology evidence="2">Multi-pass membrane protein</topology>
    </subcellularLocation>
</comment>
<evidence type="ECO:0000256" key="6">
    <source>
        <dbReference type="ARBA" id="ARBA00022692"/>
    </source>
</evidence>
<evidence type="ECO:0000256" key="7">
    <source>
        <dbReference type="ARBA" id="ARBA00022741"/>
    </source>
</evidence>
<dbReference type="FunFam" id="3.30.565.10:FF:000006">
    <property type="entry name" value="Sensor histidine kinase WalK"/>
    <property type="match status" value="1"/>
</dbReference>
<keyword evidence="7" id="KW-0547">Nucleotide-binding</keyword>
<comment type="caution">
    <text evidence="20">The sequence shown here is derived from an EMBL/GenBank/DDBJ whole genome shotgun (WGS) entry which is preliminary data.</text>
</comment>
<dbReference type="Gene3D" id="3.30.450.20">
    <property type="entry name" value="PAS domain"/>
    <property type="match status" value="2"/>
</dbReference>
<dbReference type="PANTHER" id="PTHR43547:SF2">
    <property type="entry name" value="HYBRID SIGNAL TRANSDUCTION HISTIDINE KINASE C"/>
    <property type="match status" value="1"/>
</dbReference>
<feature type="domain" description="Histidine kinase" evidence="16">
    <location>
        <begin position="473"/>
        <end position="691"/>
    </location>
</feature>
<feature type="domain" description="PAC" evidence="19">
    <location>
        <begin position="223"/>
        <end position="278"/>
    </location>
</feature>
<dbReference type="InterPro" id="IPR035965">
    <property type="entry name" value="PAS-like_dom_sf"/>
</dbReference>
<evidence type="ECO:0000313" key="20">
    <source>
        <dbReference type="EMBL" id="CAA9891802.1"/>
    </source>
</evidence>
<dbReference type="Gene3D" id="1.10.287.130">
    <property type="match status" value="1"/>
</dbReference>
<keyword evidence="14" id="KW-0175">Coiled coil</keyword>